<protein>
    <submittedName>
        <fullName evidence="1">Kinesin light chain</fullName>
    </submittedName>
</protein>
<sequence>METQQTFGSTAGHIAFPGAHVETGGTLNVTVSNSRPPPTVARPHFVVPFKQNKEVIDRPDIFVKLDDLLPPVDEYQCAALWGLGGSGKTQIALEFAYRRFYDNKCPVYWVHADNEATFTQGYEVLARLAGVTDKQGQELLVAVREWIEAQESWLLVVDNADDLSIFGVGSNMSITRKSSGEACLNDYIPQAPYGTVLWTSRDKRIVDIVGSRQAIEVSRMTVKEATALFEASSNENIAVEDKLTVSELLIQLDHLPLAVSQAAAYIRRTSTPVSEYLSRLREGKKRWRLLQRSEHDRHRRREVPNSILETWTISMEHLKRENGAAYRILLVLAYVHNQNIPESLIRAAALEDCRDDTNDTDDTDDTDDADDADDADEDDDSEISTDDSSYAESETDSDDNNDAFTDALTRLREFSFLSPQKQGSELAEKTYKMHKLVQDAARYSMNQKGRLHEAARYAKEALNLVLFLFPPSQPGKWEKTELWLPHALQVSDWAELCKAGTDSETVNLLSQVSGFLLDRGRWREKETVDTKAYALSKRAQGDGHPVTLETMHNLGITYSSQGRYSEAEKIIREVLKLRQEILSERHPDTLASMASLAATYHSQGRYSEAEEIKREALTLYQEVLGERHPDTLASIASLAATYHSQGRYSEAEEIRREVLKLYQEVLGERHPGTINNIASLAVVYHSQGRYNEAGEIKREALKLYQEVLGEKHPETLACIADLAATYHSQERYSEAEEIKREALKLYQEVLGERHPETLASIASLAATYYSQGRYSEAEVLEREALKLRQEVLGERHLDTITSMTGLAVIYHSQGRYSEAEVLEREALKLRQEVLGERHLDTITSMTGLAVIYHSQGRYSEAEVLEREALKLRQEVLGERHLDNITSMTGLAVIYHSQGRYSEAEEILREAIELRQE</sequence>
<dbReference type="EMBL" id="VUJX02000003">
    <property type="protein sequence ID" value="KAL0939737.1"/>
    <property type="molecule type" value="Genomic_DNA"/>
</dbReference>
<proteinExistence type="predicted"/>
<reference evidence="1 2" key="1">
    <citation type="journal article" date="2020" name="Phytopathology">
        <title>Genome Sequence Resources of Colletotrichum truncatum, C. plurivorum, C. musicola, and C. sojae: Four Species Pathogenic to Soybean (Glycine max).</title>
        <authorList>
            <person name="Rogerio F."/>
            <person name="Boufleur T.R."/>
            <person name="Ciampi-Guillardi M."/>
            <person name="Sukno S.A."/>
            <person name="Thon M.R."/>
            <person name="Massola Junior N.S."/>
            <person name="Baroncelli R."/>
        </authorList>
    </citation>
    <scope>NUCLEOTIDE SEQUENCE [LARGE SCALE GENOMIC DNA]</scope>
    <source>
        <strain evidence="1 2">CMES1059</strain>
    </source>
</reference>
<comment type="caution">
    <text evidence="1">The sequence shown here is derived from an EMBL/GenBank/DDBJ whole genome shotgun (WGS) entry which is preliminary data.</text>
</comment>
<evidence type="ECO:0000313" key="1">
    <source>
        <dbReference type="EMBL" id="KAL0939737.1"/>
    </source>
</evidence>
<name>A0ACC3Z6N0_COLTU</name>
<gene>
    <name evidence="1" type="ORF">CTRU02_206347</name>
</gene>
<organism evidence="1 2">
    <name type="scientific">Colletotrichum truncatum</name>
    <name type="common">Anthracnose fungus</name>
    <name type="synonym">Colletotrichum capsici</name>
    <dbReference type="NCBI Taxonomy" id="5467"/>
    <lineage>
        <taxon>Eukaryota</taxon>
        <taxon>Fungi</taxon>
        <taxon>Dikarya</taxon>
        <taxon>Ascomycota</taxon>
        <taxon>Pezizomycotina</taxon>
        <taxon>Sordariomycetes</taxon>
        <taxon>Hypocreomycetidae</taxon>
        <taxon>Glomerellales</taxon>
        <taxon>Glomerellaceae</taxon>
        <taxon>Colletotrichum</taxon>
        <taxon>Colletotrichum truncatum species complex</taxon>
    </lineage>
</organism>
<dbReference type="Proteomes" id="UP000805649">
    <property type="component" value="Unassembled WGS sequence"/>
</dbReference>
<keyword evidence="2" id="KW-1185">Reference proteome</keyword>
<evidence type="ECO:0000313" key="2">
    <source>
        <dbReference type="Proteomes" id="UP000805649"/>
    </source>
</evidence>
<accession>A0ACC3Z6N0</accession>